<dbReference type="Proteomes" id="UP000269438">
    <property type="component" value="Unassembled WGS sequence"/>
</dbReference>
<dbReference type="EMBL" id="RCUY01000011">
    <property type="protein sequence ID" value="RLP80680.1"/>
    <property type="molecule type" value="Genomic_DNA"/>
</dbReference>
<dbReference type="AlphaFoldDB" id="A0A3L7ALS2"/>
<keyword evidence="4" id="KW-1185">Reference proteome</keyword>
<reference evidence="2 4" key="1">
    <citation type="submission" date="2018-10" db="EMBL/GenBank/DDBJ databases">
        <authorList>
            <person name="Li J."/>
        </authorList>
    </citation>
    <scope>NUCLEOTIDE SEQUENCE [LARGE SCALE GENOMIC DNA]</scope>
    <source>
        <strain evidence="2 4">JCM 11654</strain>
    </source>
</reference>
<organism evidence="2 4">
    <name type="scientific">Mycetocola lacteus</name>
    <dbReference type="NCBI Taxonomy" id="76637"/>
    <lineage>
        <taxon>Bacteria</taxon>
        <taxon>Bacillati</taxon>
        <taxon>Actinomycetota</taxon>
        <taxon>Actinomycetes</taxon>
        <taxon>Micrococcales</taxon>
        <taxon>Microbacteriaceae</taxon>
        <taxon>Mycetocola</taxon>
    </lineage>
</organism>
<keyword evidence="1" id="KW-1133">Transmembrane helix</keyword>
<comment type="caution">
    <text evidence="2">The sequence shown here is derived from an EMBL/GenBank/DDBJ whole genome shotgun (WGS) entry which is preliminary data.</text>
</comment>
<evidence type="ECO:0000313" key="3">
    <source>
        <dbReference type="EMBL" id="RLP84465.1"/>
    </source>
</evidence>
<dbReference type="EMBL" id="RCUY01000001">
    <property type="protein sequence ID" value="RLP84465.1"/>
    <property type="molecule type" value="Genomic_DNA"/>
</dbReference>
<evidence type="ECO:0000313" key="4">
    <source>
        <dbReference type="Proteomes" id="UP000269438"/>
    </source>
</evidence>
<feature type="transmembrane region" description="Helical" evidence="1">
    <location>
        <begin position="41"/>
        <end position="66"/>
    </location>
</feature>
<gene>
    <name evidence="3" type="ORF">D9V34_00170</name>
    <name evidence="2" type="ORF">D9V34_12465</name>
</gene>
<evidence type="ECO:0000256" key="1">
    <source>
        <dbReference type="SAM" id="Phobius"/>
    </source>
</evidence>
<feature type="transmembrane region" description="Helical" evidence="1">
    <location>
        <begin position="12"/>
        <end position="35"/>
    </location>
</feature>
<sequence length="162" mass="17250">MYTETLRGPRGLTWLGITAAVIAAGSECLIIGSLGPVWGTPAFPVLVAAGIWLLLILGLASAVGILNRTRVCVSEGEIRGYLSPLRVVRIPVTSIVAMQKVTVLPRAAGGVGYRLMPGKRFLLLSGGPAVTLTVQNRPVYTLRSECPEELMSGIGREARRVR</sequence>
<evidence type="ECO:0000313" key="2">
    <source>
        <dbReference type="EMBL" id="RLP80680.1"/>
    </source>
</evidence>
<dbReference type="RefSeq" id="WP_121686961.1">
    <property type="nucleotide sequence ID" value="NZ_RCUY01000001.1"/>
</dbReference>
<keyword evidence="1" id="KW-0472">Membrane</keyword>
<keyword evidence="1" id="KW-0812">Transmembrane</keyword>
<accession>A0A3L7ALS2</accession>
<proteinExistence type="predicted"/>
<dbReference type="OrthoDB" id="4303577at2"/>
<name>A0A3L7ALS2_9MICO</name>
<protein>
    <recommendedName>
        <fullName evidence="5">DUF304 domain-containing protein</fullName>
    </recommendedName>
</protein>
<evidence type="ECO:0008006" key="5">
    <source>
        <dbReference type="Google" id="ProtNLM"/>
    </source>
</evidence>